<dbReference type="InParanoid" id="A0A1Y2G857"/>
<accession>A0A1Y2G857</accession>
<keyword evidence="1" id="KW-1133">Transmembrane helix</keyword>
<dbReference type="AlphaFoldDB" id="A0A1Y2G857"/>
<evidence type="ECO:0000313" key="2">
    <source>
        <dbReference type="EMBL" id="ORZ02063.1"/>
    </source>
</evidence>
<name>A0A1Y2G857_9FUNG</name>
<keyword evidence="1" id="KW-0472">Membrane</keyword>
<sequence>MDNTENTSNNATKNQTTSFDSNVFIYATLFIGFLVAVIYFSRVVLVKRKYRRQATKNFDYESCPPMYLNHLQDLQVFGARSGILQEHRVGVGAEAGTGVGLGQATATGPIVPSNVLIRGEGYYFITPRTHSITGSATATTILSRNSNINAHSNANVRNVAAAEASPPPAYEALLPCEDLDLPPGTPGTNVHNATNTATATTTVASFSTTSLAPALVRSSSSNSCSSFAVLLAPHPQRPSSSSSSYFSNAFINAPNNEK</sequence>
<keyword evidence="3" id="KW-1185">Reference proteome</keyword>
<dbReference type="RefSeq" id="XP_021876291.1">
    <property type="nucleotide sequence ID" value="XM_022030690.1"/>
</dbReference>
<evidence type="ECO:0000313" key="3">
    <source>
        <dbReference type="Proteomes" id="UP000193648"/>
    </source>
</evidence>
<protein>
    <submittedName>
        <fullName evidence="2">Uncharacterized protein</fullName>
    </submittedName>
</protein>
<comment type="caution">
    <text evidence="2">The sequence shown here is derived from an EMBL/GenBank/DDBJ whole genome shotgun (WGS) entry which is preliminary data.</text>
</comment>
<proteinExistence type="predicted"/>
<keyword evidence="1" id="KW-0812">Transmembrane</keyword>
<organism evidence="2 3">
    <name type="scientific">Lobosporangium transversale</name>
    <dbReference type="NCBI Taxonomy" id="64571"/>
    <lineage>
        <taxon>Eukaryota</taxon>
        <taxon>Fungi</taxon>
        <taxon>Fungi incertae sedis</taxon>
        <taxon>Mucoromycota</taxon>
        <taxon>Mortierellomycotina</taxon>
        <taxon>Mortierellomycetes</taxon>
        <taxon>Mortierellales</taxon>
        <taxon>Mortierellaceae</taxon>
        <taxon>Lobosporangium</taxon>
    </lineage>
</organism>
<dbReference type="EMBL" id="MCFF01000061">
    <property type="protein sequence ID" value="ORZ02063.1"/>
    <property type="molecule type" value="Genomic_DNA"/>
</dbReference>
<feature type="transmembrane region" description="Helical" evidence="1">
    <location>
        <begin position="23"/>
        <end position="45"/>
    </location>
</feature>
<dbReference type="GeneID" id="33572531"/>
<gene>
    <name evidence="2" type="ORF">BCR41DRAFT_426154</name>
</gene>
<dbReference type="OrthoDB" id="2449376at2759"/>
<reference evidence="2 3" key="1">
    <citation type="submission" date="2016-07" db="EMBL/GenBank/DDBJ databases">
        <title>Pervasive Adenine N6-methylation of Active Genes in Fungi.</title>
        <authorList>
            <consortium name="DOE Joint Genome Institute"/>
            <person name="Mondo S.J."/>
            <person name="Dannebaum R.O."/>
            <person name="Kuo R.C."/>
            <person name="Labutti K."/>
            <person name="Haridas S."/>
            <person name="Kuo A."/>
            <person name="Salamov A."/>
            <person name="Ahrendt S.R."/>
            <person name="Lipzen A."/>
            <person name="Sullivan W."/>
            <person name="Andreopoulos W.B."/>
            <person name="Clum A."/>
            <person name="Lindquist E."/>
            <person name="Daum C."/>
            <person name="Ramamoorthy G.K."/>
            <person name="Gryganskyi A."/>
            <person name="Culley D."/>
            <person name="Magnuson J.K."/>
            <person name="James T.Y."/>
            <person name="O'Malley M.A."/>
            <person name="Stajich J.E."/>
            <person name="Spatafora J.W."/>
            <person name="Visel A."/>
            <person name="Grigoriev I.V."/>
        </authorList>
    </citation>
    <scope>NUCLEOTIDE SEQUENCE [LARGE SCALE GENOMIC DNA]</scope>
    <source>
        <strain evidence="2 3">NRRL 3116</strain>
    </source>
</reference>
<evidence type="ECO:0000256" key="1">
    <source>
        <dbReference type="SAM" id="Phobius"/>
    </source>
</evidence>
<dbReference type="Proteomes" id="UP000193648">
    <property type="component" value="Unassembled WGS sequence"/>
</dbReference>